<evidence type="ECO:0000313" key="2">
    <source>
        <dbReference type="Proteomes" id="UP000006101"/>
    </source>
</evidence>
<accession>K0B562</accession>
<protein>
    <submittedName>
        <fullName evidence="1">Uncharacterized protein</fullName>
    </submittedName>
</protein>
<dbReference type="EMBL" id="CP003842">
    <property type="protein sequence ID" value="AFS80242.1"/>
    <property type="molecule type" value="Genomic_DNA"/>
</dbReference>
<evidence type="ECO:0000313" key="1">
    <source>
        <dbReference type="EMBL" id="AFS80242.1"/>
    </source>
</evidence>
<dbReference type="HOGENOM" id="CLU_2765833_0_0_2"/>
<name>K0B562_9ARCH</name>
<organism evidence="1 2">
    <name type="scientific">Candidatus Nitrosopumilus koreensis AR1</name>
    <dbReference type="NCBI Taxonomy" id="1229908"/>
    <lineage>
        <taxon>Archaea</taxon>
        <taxon>Nitrososphaerota</taxon>
        <taxon>Nitrososphaeria</taxon>
        <taxon>Nitrosopumilales</taxon>
        <taxon>Nitrosopumilaceae</taxon>
        <taxon>Nitrosopumilus</taxon>
    </lineage>
</organism>
<gene>
    <name evidence="1" type="ORF">NKOR_01680</name>
</gene>
<sequence length="69" mass="7747">MAEARAARTAFLTDASQTVACVIATDNFNILKFEIVVYHLWTVLDVTEREKFATSLECGKNASPARKRR</sequence>
<dbReference type="Proteomes" id="UP000006101">
    <property type="component" value="Chromosome"/>
</dbReference>
<keyword evidence="2" id="KW-1185">Reference proteome</keyword>
<dbReference type="AlphaFoldDB" id="K0B562"/>
<proteinExistence type="predicted"/>
<dbReference type="STRING" id="1229908.NKOR_01680"/>
<reference evidence="1 2" key="1">
    <citation type="journal article" date="2012" name="J. Bacteriol.">
        <title>Draft Genome Sequence of an Ammonia-Oxidizing Archaeon, "Candidatus Nitrosopumilus koreensis" AR1, from Marine Sediment.</title>
        <authorList>
            <person name="Park S.J."/>
            <person name="Kim J.G."/>
            <person name="Jung M.Y."/>
            <person name="Kim S.J."/>
            <person name="Cha I.T."/>
            <person name="Kwon K."/>
            <person name="Lee J.H."/>
            <person name="Rhee S.K."/>
        </authorList>
    </citation>
    <scope>NUCLEOTIDE SEQUENCE [LARGE SCALE GENOMIC DNA]</scope>
    <source>
        <strain evidence="1 2">AR1</strain>
    </source>
</reference>
<dbReference type="KEGG" id="nkr:NKOR_01680"/>